<dbReference type="Proteomes" id="UP000242496">
    <property type="component" value="Unassembled WGS sequence"/>
</dbReference>
<sequence>MKKSFHHYFFLKTLRITQLVVFSFFYELKIFAARKSKHEPEKNKIDMEIMCYHNKALSNTVISNEASGFTLLELLIAMFIISISLSWGVYHWEKYQNRLHLQSTVNNVLSFMERQQAQANYLNQDRTLWLMNGQSWCLVSSITQISDCDEGDGARVYSPYDDVLLVSSTTNRIDFYGVRNTAMPASFILANSAGEISVIISGRGRIRTCSDTISQLPHCEGIKKP</sequence>
<proteinExistence type="predicted"/>
<reference evidence="4" key="1">
    <citation type="submission" date="2016-10" db="EMBL/GenBank/DDBJ databases">
        <authorList>
            <person name="Varghese N."/>
            <person name="Submissions S."/>
        </authorList>
    </citation>
    <scope>NUCLEOTIDE SEQUENCE [LARGE SCALE GENOMIC DNA]</scope>
    <source>
        <strain evidence="4">DSM 18168</strain>
    </source>
</reference>
<dbReference type="GO" id="GO:0016020">
    <property type="term" value="C:membrane"/>
    <property type="evidence" value="ECO:0007669"/>
    <property type="project" value="UniProtKB-SubCell"/>
</dbReference>
<evidence type="ECO:0000256" key="2">
    <source>
        <dbReference type="SAM" id="Phobius"/>
    </source>
</evidence>
<evidence type="ECO:0000313" key="3">
    <source>
        <dbReference type="EMBL" id="SFU35408.1"/>
    </source>
</evidence>
<dbReference type="NCBIfam" id="TIGR02532">
    <property type="entry name" value="IV_pilin_GFxxxE"/>
    <property type="match status" value="1"/>
</dbReference>
<feature type="transmembrane region" description="Helical" evidence="2">
    <location>
        <begin position="69"/>
        <end position="90"/>
    </location>
</feature>
<protein>
    <submittedName>
        <fullName evidence="3">Prepilin peptidase dependent protein A</fullName>
    </submittedName>
</protein>
<dbReference type="EMBL" id="FPBJ01000004">
    <property type="protein sequence ID" value="SFU35408.1"/>
    <property type="molecule type" value="Genomic_DNA"/>
</dbReference>
<dbReference type="AlphaFoldDB" id="A0A1I7FGV2"/>
<gene>
    <name evidence="3" type="ORF">SAMN05421784_10425</name>
</gene>
<organism evidence="3 4">
    <name type="scientific">Xenorhabdus koppenhoeferi</name>
    <dbReference type="NCBI Taxonomy" id="351659"/>
    <lineage>
        <taxon>Bacteria</taxon>
        <taxon>Pseudomonadati</taxon>
        <taxon>Pseudomonadota</taxon>
        <taxon>Gammaproteobacteria</taxon>
        <taxon>Enterobacterales</taxon>
        <taxon>Morganellaceae</taxon>
        <taxon>Xenorhabdus</taxon>
    </lineage>
</organism>
<evidence type="ECO:0000256" key="1">
    <source>
        <dbReference type="ARBA" id="ARBA00004167"/>
    </source>
</evidence>
<dbReference type="SUPFAM" id="SSF54523">
    <property type="entry name" value="Pili subunits"/>
    <property type="match status" value="1"/>
</dbReference>
<comment type="subcellular location">
    <subcellularLocation>
        <location evidence="1">Membrane</location>
        <topology evidence="1">Single-pass membrane protein</topology>
    </subcellularLocation>
</comment>
<keyword evidence="2" id="KW-1133">Transmembrane helix</keyword>
<dbReference type="STRING" id="351659.SAMN05421784_10425"/>
<dbReference type="RefSeq" id="WP_245758989.1">
    <property type="nucleotide sequence ID" value="NZ_CAWRBG010000053.1"/>
</dbReference>
<dbReference type="InterPro" id="IPR012902">
    <property type="entry name" value="N_methyl_site"/>
</dbReference>
<accession>A0A1I7FGV2</accession>
<dbReference type="NCBIfam" id="NF007800">
    <property type="entry name" value="PRK10506.1"/>
    <property type="match status" value="1"/>
</dbReference>
<dbReference type="Pfam" id="PF07963">
    <property type="entry name" value="N_methyl"/>
    <property type="match status" value="1"/>
</dbReference>
<keyword evidence="4" id="KW-1185">Reference proteome</keyword>
<evidence type="ECO:0000313" key="4">
    <source>
        <dbReference type="Proteomes" id="UP000242496"/>
    </source>
</evidence>
<dbReference type="InterPro" id="IPR045584">
    <property type="entry name" value="Pilin-like"/>
</dbReference>
<keyword evidence="2" id="KW-0812">Transmembrane</keyword>
<keyword evidence="2" id="KW-0472">Membrane</keyword>
<name>A0A1I7FGV2_9GAMM</name>